<organism evidence="2 3">
    <name type="scientific">Acrobeloides nanus</name>
    <dbReference type="NCBI Taxonomy" id="290746"/>
    <lineage>
        <taxon>Eukaryota</taxon>
        <taxon>Metazoa</taxon>
        <taxon>Ecdysozoa</taxon>
        <taxon>Nematoda</taxon>
        <taxon>Chromadorea</taxon>
        <taxon>Rhabditida</taxon>
        <taxon>Tylenchina</taxon>
        <taxon>Cephalobomorpha</taxon>
        <taxon>Cephaloboidea</taxon>
        <taxon>Cephalobidae</taxon>
        <taxon>Acrobeloides</taxon>
    </lineage>
</organism>
<dbReference type="Gene3D" id="1.20.890.10">
    <property type="entry name" value="cAMP-dependent protein kinase regulatory subunit, dimerization-anchoring domain"/>
    <property type="match status" value="1"/>
</dbReference>
<dbReference type="WBParaSite" id="ACRNAN_scaffold17426.g30005.t1">
    <property type="protein sequence ID" value="ACRNAN_scaffold17426.g30005.t1"/>
    <property type="gene ID" value="ACRNAN_scaffold17426.g30005"/>
</dbReference>
<protein>
    <submittedName>
        <fullName evidence="3">Uncharacterized protein</fullName>
    </submittedName>
</protein>
<dbReference type="CDD" id="cd22966">
    <property type="entry name" value="DD_DYDC-like"/>
    <property type="match status" value="1"/>
</dbReference>
<dbReference type="InterPro" id="IPR049630">
    <property type="entry name" value="DYDC-like_DD"/>
</dbReference>
<name>A0A914D337_9BILA</name>
<dbReference type="Proteomes" id="UP000887540">
    <property type="component" value="Unplaced"/>
</dbReference>
<dbReference type="AlphaFoldDB" id="A0A914D337"/>
<dbReference type="PANTHER" id="PTHR23356">
    <property type="entry name" value="DPY30-RELATED"/>
    <property type="match status" value="1"/>
</dbReference>
<evidence type="ECO:0000313" key="3">
    <source>
        <dbReference type="WBParaSite" id="ACRNAN_scaffold17426.g30005.t1"/>
    </source>
</evidence>
<dbReference type="InterPro" id="IPR037856">
    <property type="entry name" value="Sdc1/DPY30"/>
</dbReference>
<reference evidence="3" key="1">
    <citation type="submission" date="2022-11" db="UniProtKB">
        <authorList>
            <consortium name="WormBaseParasite"/>
        </authorList>
    </citation>
    <scope>IDENTIFICATION</scope>
</reference>
<sequence>MHFTPPLLHVPYNSRKGSELESARKLDDDDIDRNRFERLIQEKMDMPTSDNGLYLARTVAPVLTKALAEVLLKRPANPIGFISEWLIRYNDEEANAFDV</sequence>
<proteinExistence type="inferred from homology"/>
<accession>A0A914D337</accession>
<evidence type="ECO:0000313" key="2">
    <source>
        <dbReference type="Proteomes" id="UP000887540"/>
    </source>
</evidence>
<dbReference type="InterPro" id="IPR007858">
    <property type="entry name" value="Dpy-30_motif"/>
</dbReference>
<dbReference type="PANTHER" id="PTHR23356:SF16">
    <property type="entry name" value="DPY30 DOMAIN CONTAINING 2"/>
    <property type="match status" value="1"/>
</dbReference>
<keyword evidence="2" id="KW-1185">Reference proteome</keyword>
<dbReference type="Pfam" id="PF05186">
    <property type="entry name" value="Dpy-30"/>
    <property type="match status" value="1"/>
</dbReference>
<dbReference type="GO" id="GO:0048188">
    <property type="term" value="C:Set1C/COMPASS complex"/>
    <property type="evidence" value="ECO:0007669"/>
    <property type="project" value="InterPro"/>
</dbReference>
<comment type="similarity">
    <text evidence="1">Belongs to the dpy-30 family.</text>
</comment>
<evidence type="ECO:0000256" key="1">
    <source>
        <dbReference type="ARBA" id="ARBA00010849"/>
    </source>
</evidence>